<dbReference type="PANTHER" id="PTHR43840">
    <property type="entry name" value="MITOCHONDRIAL METAL TRANSPORTER 1-RELATED"/>
    <property type="match status" value="1"/>
</dbReference>
<feature type="domain" description="Cation efflux protein transmembrane" evidence="8">
    <location>
        <begin position="13"/>
        <end position="205"/>
    </location>
</feature>
<evidence type="ECO:0000313" key="12">
    <source>
        <dbReference type="Proteomes" id="UP000261032"/>
    </source>
</evidence>
<evidence type="ECO:0000256" key="2">
    <source>
        <dbReference type="ARBA" id="ARBA00008114"/>
    </source>
</evidence>
<accession>A0A3E3EFT4</accession>
<dbReference type="NCBIfam" id="TIGR01297">
    <property type="entry name" value="CDF"/>
    <property type="match status" value="1"/>
</dbReference>
<dbReference type="AlphaFoldDB" id="A0A3E3EFT4"/>
<evidence type="ECO:0000259" key="9">
    <source>
        <dbReference type="Pfam" id="PF16916"/>
    </source>
</evidence>
<organism evidence="11 12">
    <name type="scientific">Thomasclavelia ramosa</name>
    <dbReference type="NCBI Taxonomy" id="1547"/>
    <lineage>
        <taxon>Bacteria</taxon>
        <taxon>Bacillati</taxon>
        <taxon>Bacillota</taxon>
        <taxon>Erysipelotrichia</taxon>
        <taxon>Erysipelotrichales</taxon>
        <taxon>Coprobacillaceae</taxon>
        <taxon>Thomasclavelia</taxon>
    </lineage>
</organism>
<dbReference type="Proteomes" id="UP001211987">
    <property type="component" value="Unassembled WGS sequence"/>
</dbReference>
<dbReference type="Proteomes" id="UP000261032">
    <property type="component" value="Unassembled WGS sequence"/>
</dbReference>
<dbReference type="InterPro" id="IPR036837">
    <property type="entry name" value="Cation_efflux_CTD_sf"/>
</dbReference>
<comment type="subcellular location">
    <subcellularLocation>
        <location evidence="1">Membrane</location>
        <topology evidence="1">Multi-pass membrane protein</topology>
    </subcellularLocation>
</comment>
<dbReference type="GO" id="GO:0016020">
    <property type="term" value="C:membrane"/>
    <property type="evidence" value="ECO:0007669"/>
    <property type="project" value="UniProtKB-SubCell"/>
</dbReference>
<dbReference type="FunFam" id="1.20.1510.10:FF:000006">
    <property type="entry name" value="Divalent cation efflux transporter"/>
    <property type="match status" value="1"/>
</dbReference>
<keyword evidence="4 7" id="KW-0812">Transmembrane</keyword>
<dbReference type="InterPro" id="IPR027469">
    <property type="entry name" value="Cation_efflux_TMD_sf"/>
</dbReference>
<dbReference type="RefSeq" id="WP_003537436.1">
    <property type="nucleotide sequence ID" value="NZ_BAABXX010000001.1"/>
</dbReference>
<dbReference type="InterPro" id="IPR050291">
    <property type="entry name" value="CDF_Transporter"/>
</dbReference>
<dbReference type="Pfam" id="PF01545">
    <property type="entry name" value="Cation_efflux"/>
    <property type="match status" value="1"/>
</dbReference>
<evidence type="ECO:0000313" key="11">
    <source>
        <dbReference type="EMBL" id="RGD86502.1"/>
    </source>
</evidence>
<keyword evidence="5 7" id="KW-1133">Transmembrane helix</keyword>
<dbReference type="EMBL" id="JAQLKE010000013">
    <property type="protein sequence ID" value="MDB7083996.1"/>
    <property type="molecule type" value="Genomic_DNA"/>
</dbReference>
<evidence type="ECO:0000259" key="8">
    <source>
        <dbReference type="Pfam" id="PF01545"/>
    </source>
</evidence>
<dbReference type="PANTHER" id="PTHR43840:SF15">
    <property type="entry name" value="MITOCHONDRIAL METAL TRANSPORTER 1-RELATED"/>
    <property type="match status" value="1"/>
</dbReference>
<dbReference type="InterPro" id="IPR058533">
    <property type="entry name" value="Cation_efflux_TM"/>
</dbReference>
<feature type="transmembrane region" description="Helical" evidence="7">
    <location>
        <begin position="12"/>
        <end position="32"/>
    </location>
</feature>
<dbReference type="InterPro" id="IPR027470">
    <property type="entry name" value="Cation_efflux_CTD"/>
</dbReference>
<evidence type="ECO:0000313" key="10">
    <source>
        <dbReference type="EMBL" id="MDB7083996.1"/>
    </source>
</evidence>
<feature type="transmembrane region" description="Helical" evidence="7">
    <location>
        <begin position="80"/>
        <end position="102"/>
    </location>
</feature>
<evidence type="ECO:0000256" key="6">
    <source>
        <dbReference type="ARBA" id="ARBA00023136"/>
    </source>
</evidence>
<protein>
    <submittedName>
        <fullName evidence="10">Cation diffusion facilitator family transporter</fullName>
    </submittedName>
    <submittedName>
        <fullName evidence="11">Cation transporter</fullName>
    </submittedName>
</protein>
<dbReference type="GeneID" id="64195492"/>
<evidence type="ECO:0000256" key="4">
    <source>
        <dbReference type="ARBA" id="ARBA00022692"/>
    </source>
</evidence>
<dbReference type="SUPFAM" id="SSF161111">
    <property type="entry name" value="Cation efflux protein transmembrane domain-like"/>
    <property type="match status" value="1"/>
</dbReference>
<keyword evidence="3" id="KW-0813">Transport</keyword>
<comment type="similarity">
    <text evidence="2">Belongs to the cation diffusion facilitator (CDF) transporter (TC 2.A.4) family.</text>
</comment>
<reference evidence="10" key="2">
    <citation type="submission" date="2023-01" db="EMBL/GenBank/DDBJ databases">
        <title>Human gut microbiome strain richness.</title>
        <authorList>
            <person name="Chen-Liaw A."/>
        </authorList>
    </citation>
    <scope>NUCLEOTIDE SEQUENCE</scope>
    <source>
        <strain evidence="10">1001217st2_G6_1001217B_191108</strain>
    </source>
</reference>
<evidence type="ECO:0000256" key="1">
    <source>
        <dbReference type="ARBA" id="ARBA00004141"/>
    </source>
</evidence>
<sequence length="291" mass="32271">MEEYQKTVMRVSTVTLLGNLILAFFKILIGFISFSNAIISDGIHTASDVLSTVVVMVGVKLSSKESDLEHPYGHERFECVAAIILAVMLFLTALLIGYSGIIEIINPSNVKLKYGSLAIVIAVISIVAKEAMYWYTIIEAKRINSNAMKADAWHHRSDAFSSIGSLVGVIGFYLGYYILDAIASILICGFILKVAIEIFNDAIDQMIDHACSREFQEDLISLITEQSEIINIDDLKTRLFGNKVYVDLEVQVDGNDNLRHAHAIAHQVHDLIENNFPTVKHCNVHVNPSDS</sequence>
<name>A0A3E3EFT4_9FIRM</name>
<dbReference type="Gene3D" id="3.30.70.1350">
    <property type="entry name" value="Cation efflux protein, cytoplasmic domain"/>
    <property type="match status" value="1"/>
</dbReference>
<dbReference type="InterPro" id="IPR002524">
    <property type="entry name" value="Cation_efflux"/>
</dbReference>
<dbReference type="Gene3D" id="1.20.1510.10">
    <property type="entry name" value="Cation efflux protein transmembrane domain"/>
    <property type="match status" value="1"/>
</dbReference>
<feature type="domain" description="Cation efflux protein cytoplasmic" evidence="9">
    <location>
        <begin position="213"/>
        <end position="288"/>
    </location>
</feature>
<gene>
    <name evidence="11" type="ORF">DXB93_04865</name>
    <name evidence="10" type="ORF">PM738_09300</name>
</gene>
<evidence type="ECO:0000256" key="5">
    <source>
        <dbReference type="ARBA" id="ARBA00022989"/>
    </source>
</evidence>
<dbReference type="Pfam" id="PF16916">
    <property type="entry name" value="ZT_dimer"/>
    <property type="match status" value="1"/>
</dbReference>
<dbReference type="SUPFAM" id="SSF160240">
    <property type="entry name" value="Cation efflux protein cytoplasmic domain-like"/>
    <property type="match status" value="1"/>
</dbReference>
<dbReference type="GO" id="GO:0008324">
    <property type="term" value="F:monoatomic cation transmembrane transporter activity"/>
    <property type="evidence" value="ECO:0007669"/>
    <property type="project" value="InterPro"/>
</dbReference>
<keyword evidence="6 7" id="KW-0472">Membrane</keyword>
<feature type="transmembrane region" description="Helical" evidence="7">
    <location>
        <begin position="114"/>
        <end position="138"/>
    </location>
</feature>
<comment type="caution">
    <text evidence="11">The sequence shown here is derived from an EMBL/GenBank/DDBJ whole genome shotgun (WGS) entry which is preliminary data.</text>
</comment>
<evidence type="ECO:0000256" key="7">
    <source>
        <dbReference type="SAM" id="Phobius"/>
    </source>
</evidence>
<reference evidence="11 12" key="1">
    <citation type="submission" date="2018-08" db="EMBL/GenBank/DDBJ databases">
        <title>A genome reference for cultivated species of the human gut microbiota.</title>
        <authorList>
            <person name="Zou Y."/>
            <person name="Xue W."/>
            <person name="Luo G."/>
        </authorList>
    </citation>
    <scope>NUCLEOTIDE SEQUENCE [LARGE SCALE GENOMIC DNA]</scope>
    <source>
        <strain evidence="11 12">OM06-4</strain>
    </source>
</reference>
<proteinExistence type="inferred from homology"/>
<evidence type="ECO:0000256" key="3">
    <source>
        <dbReference type="ARBA" id="ARBA00022448"/>
    </source>
</evidence>
<dbReference type="EMBL" id="QUSL01000005">
    <property type="protein sequence ID" value="RGD86502.1"/>
    <property type="molecule type" value="Genomic_DNA"/>
</dbReference>